<feature type="transmembrane region" description="Helical" evidence="6">
    <location>
        <begin position="66"/>
        <end position="89"/>
    </location>
</feature>
<keyword evidence="2 6" id="KW-1003">Cell membrane</keyword>
<keyword evidence="9" id="KW-1185">Reference proteome</keyword>
<dbReference type="Proteomes" id="UP000307943">
    <property type="component" value="Unassembled WGS sequence"/>
</dbReference>
<evidence type="ECO:0000256" key="1">
    <source>
        <dbReference type="ARBA" id="ARBA00004651"/>
    </source>
</evidence>
<keyword evidence="5 6" id="KW-0472">Membrane</keyword>
<keyword evidence="3 6" id="KW-0812">Transmembrane</keyword>
<protein>
    <recommendedName>
        <fullName evidence="6">TVP38/TMEM64 family membrane protein</fullName>
    </recommendedName>
</protein>
<reference evidence="8 9" key="1">
    <citation type="submission" date="2019-05" db="EMBL/GenBank/DDBJ databases">
        <title>We sequenced the genome of Paenibacillus hemerocallicola KCTC 33185 for further insight into its adaptation and study the phylogeny of Paenibacillus.</title>
        <authorList>
            <person name="Narsing Rao M.P."/>
        </authorList>
    </citation>
    <scope>NUCLEOTIDE SEQUENCE [LARGE SCALE GENOMIC DNA]</scope>
    <source>
        <strain evidence="8 9">KCTC 33185</strain>
    </source>
</reference>
<organism evidence="8 9">
    <name type="scientific">Paenibacillus hemerocallicola</name>
    <dbReference type="NCBI Taxonomy" id="1172614"/>
    <lineage>
        <taxon>Bacteria</taxon>
        <taxon>Bacillati</taxon>
        <taxon>Bacillota</taxon>
        <taxon>Bacilli</taxon>
        <taxon>Bacillales</taxon>
        <taxon>Paenibacillaceae</taxon>
        <taxon>Paenibacillus</taxon>
    </lineage>
</organism>
<evidence type="ECO:0000313" key="8">
    <source>
        <dbReference type="EMBL" id="TNJ63827.1"/>
    </source>
</evidence>
<accession>A0A5C4T670</accession>
<dbReference type="InterPro" id="IPR032816">
    <property type="entry name" value="VTT_dom"/>
</dbReference>
<proteinExistence type="inferred from homology"/>
<dbReference type="OrthoDB" id="1651121at2"/>
<evidence type="ECO:0000256" key="3">
    <source>
        <dbReference type="ARBA" id="ARBA00022692"/>
    </source>
</evidence>
<dbReference type="Pfam" id="PF09335">
    <property type="entry name" value="VTT_dom"/>
    <property type="match status" value="1"/>
</dbReference>
<keyword evidence="4 6" id="KW-1133">Transmembrane helix</keyword>
<evidence type="ECO:0000256" key="6">
    <source>
        <dbReference type="RuleBase" id="RU366058"/>
    </source>
</evidence>
<dbReference type="RefSeq" id="WP_139604683.1">
    <property type="nucleotide sequence ID" value="NZ_VDCQ01000037.1"/>
</dbReference>
<dbReference type="EMBL" id="VDCQ01000037">
    <property type="protein sequence ID" value="TNJ63827.1"/>
    <property type="molecule type" value="Genomic_DNA"/>
</dbReference>
<evidence type="ECO:0000256" key="4">
    <source>
        <dbReference type="ARBA" id="ARBA00022989"/>
    </source>
</evidence>
<comment type="similarity">
    <text evidence="6">Belongs to the TVP38/TMEM64 family.</text>
</comment>
<sequence length="212" mass="23988">MGIADFITSITEEQLLEWLERFRSFGPLPGILLTFLKSFVPPLPTLLIVGVNAAVYGLWLGFLYSWIGMVGGCLLTFLLVRKIAGHPYLERWARKPKVRKGMQWVRRNAFSYVFLLSLFPVGPFVVINIAAGLAGMRFRSFAFALAGGKAIMIFIVSYIGHDISRYAEDPVRLVYVVLFIAISLFVSRKIEARFAKESSKRELDERELTGEM</sequence>
<dbReference type="PANTHER" id="PTHR12677:SF55">
    <property type="entry name" value="UNDECAPRENYL PHOSPHATE TRANSPORTER SAOUHSC_00901-RELATED"/>
    <property type="match status" value="1"/>
</dbReference>
<feature type="transmembrane region" description="Helical" evidence="6">
    <location>
        <begin position="39"/>
        <end position="59"/>
    </location>
</feature>
<comment type="caution">
    <text evidence="8">The sequence shown here is derived from an EMBL/GenBank/DDBJ whole genome shotgun (WGS) entry which is preliminary data.</text>
</comment>
<name>A0A5C4T670_9BACL</name>
<dbReference type="GO" id="GO:0005886">
    <property type="term" value="C:plasma membrane"/>
    <property type="evidence" value="ECO:0007669"/>
    <property type="project" value="UniProtKB-SubCell"/>
</dbReference>
<dbReference type="AlphaFoldDB" id="A0A5C4T670"/>
<dbReference type="PANTHER" id="PTHR12677">
    <property type="entry name" value="GOLGI APPARATUS MEMBRANE PROTEIN TVP38-RELATED"/>
    <property type="match status" value="1"/>
</dbReference>
<feature type="domain" description="VTT" evidence="7">
    <location>
        <begin position="44"/>
        <end position="161"/>
    </location>
</feature>
<dbReference type="InterPro" id="IPR015414">
    <property type="entry name" value="TMEM64"/>
</dbReference>
<feature type="transmembrane region" description="Helical" evidence="6">
    <location>
        <begin position="109"/>
        <end position="134"/>
    </location>
</feature>
<evidence type="ECO:0000256" key="2">
    <source>
        <dbReference type="ARBA" id="ARBA00022475"/>
    </source>
</evidence>
<evidence type="ECO:0000256" key="5">
    <source>
        <dbReference type="ARBA" id="ARBA00023136"/>
    </source>
</evidence>
<feature type="transmembrane region" description="Helical" evidence="6">
    <location>
        <begin position="141"/>
        <end position="160"/>
    </location>
</feature>
<evidence type="ECO:0000313" key="9">
    <source>
        <dbReference type="Proteomes" id="UP000307943"/>
    </source>
</evidence>
<gene>
    <name evidence="8" type="ORF">FE784_23410</name>
</gene>
<comment type="subcellular location">
    <subcellularLocation>
        <location evidence="1 6">Cell membrane</location>
        <topology evidence="1 6">Multi-pass membrane protein</topology>
    </subcellularLocation>
</comment>
<feature type="transmembrane region" description="Helical" evidence="6">
    <location>
        <begin position="172"/>
        <end position="190"/>
    </location>
</feature>
<evidence type="ECO:0000259" key="7">
    <source>
        <dbReference type="Pfam" id="PF09335"/>
    </source>
</evidence>